<dbReference type="SUPFAM" id="SSF103473">
    <property type="entry name" value="MFS general substrate transporter"/>
    <property type="match status" value="1"/>
</dbReference>
<comment type="caution">
    <text evidence="9">The sequence shown here is derived from an EMBL/GenBank/DDBJ whole genome shotgun (WGS) entry which is preliminary data.</text>
</comment>
<feature type="transmembrane region" description="Helical" evidence="7">
    <location>
        <begin position="314"/>
        <end position="334"/>
    </location>
</feature>
<keyword evidence="10" id="KW-1185">Reference proteome</keyword>
<evidence type="ECO:0000256" key="1">
    <source>
        <dbReference type="ARBA" id="ARBA00004651"/>
    </source>
</evidence>
<keyword evidence="2" id="KW-0813">Transport</keyword>
<feature type="transmembrane region" description="Helical" evidence="7">
    <location>
        <begin position="257"/>
        <end position="279"/>
    </location>
</feature>
<accession>A0ABW1H716</accession>
<feature type="transmembrane region" description="Helical" evidence="7">
    <location>
        <begin position="46"/>
        <end position="66"/>
    </location>
</feature>
<dbReference type="CDD" id="cd06173">
    <property type="entry name" value="MFS_MefA_like"/>
    <property type="match status" value="1"/>
</dbReference>
<comment type="subcellular location">
    <subcellularLocation>
        <location evidence="1">Cell membrane</location>
        <topology evidence="1">Multi-pass membrane protein</topology>
    </subcellularLocation>
</comment>
<evidence type="ECO:0000259" key="8">
    <source>
        <dbReference type="PROSITE" id="PS50850"/>
    </source>
</evidence>
<evidence type="ECO:0000256" key="2">
    <source>
        <dbReference type="ARBA" id="ARBA00022448"/>
    </source>
</evidence>
<feature type="transmembrane region" description="Helical" evidence="7">
    <location>
        <begin position="355"/>
        <end position="374"/>
    </location>
</feature>
<keyword evidence="5 7" id="KW-1133">Transmembrane helix</keyword>
<evidence type="ECO:0000256" key="7">
    <source>
        <dbReference type="SAM" id="Phobius"/>
    </source>
</evidence>
<feature type="domain" description="Major facilitator superfamily (MFS) profile" evidence="8">
    <location>
        <begin position="12"/>
        <end position="404"/>
    </location>
</feature>
<evidence type="ECO:0000313" key="9">
    <source>
        <dbReference type="EMBL" id="MFC5925116.1"/>
    </source>
</evidence>
<evidence type="ECO:0000256" key="5">
    <source>
        <dbReference type="ARBA" id="ARBA00022989"/>
    </source>
</evidence>
<dbReference type="Pfam" id="PF05977">
    <property type="entry name" value="MFS_3"/>
    <property type="match status" value="1"/>
</dbReference>
<feature type="transmembrane region" description="Helical" evidence="7">
    <location>
        <begin position="291"/>
        <end position="308"/>
    </location>
</feature>
<dbReference type="RefSeq" id="WP_377512960.1">
    <property type="nucleotide sequence ID" value="NZ_JBHSQS010000009.1"/>
</dbReference>
<dbReference type="InterPro" id="IPR010290">
    <property type="entry name" value="TM_effector"/>
</dbReference>
<dbReference type="InterPro" id="IPR020846">
    <property type="entry name" value="MFS_dom"/>
</dbReference>
<organism evidence="9 10">
    <name type="scientific">Micromonospora vulcania</name>
    <dbReference type="NCBI Taxonomy" id="1441873"/>
    <lineage>
        <taxon>Bacteria</taxon>
        <taxon>Bacillati</taxon>
        <taxon>Actinomycetota</taxon>
        <taxon>Actinomycetes</taxon>
        <taxon>Micromonosporales</taxon>
        <taxon>Micromonosporaceae</taxon>
        <taxon>Micromonospora</taxon>
    </lineage>
</organism>
<feature type="transmembrane region" description="Helical" evidence="7">
    <location>
        <begin position="78"/>
        <end position="99"/>
    </location>
</feature>
<dbReference type="EMBL" id="JBHSQS010000009">
    <property type="protein sequence ID" value="MFC5925116.1"/>
    <property type="molecule type" value="Genomic_DNA"/>
</dbReference>
<feature type="transmembrane region" description="Helical" evidence="7">
    <location>
        <begin position="16"/>
        <end position="40"/>
    </location>
</feature>
<feature type="transmembrane region" description="Helical" evidence="7">
    <location>
        <begin position="231"/>
        <end position="251"/>
    </location>
</feature>
<sequence length="425" mass="44051">MTRQGESGLGTRFAQLWAASTLSALGSGLATVAAPLFVASRTDDPLVVAAASAVAWLPWLLFALPGGVLADRLDRRRLMIVIDLVRVVALAVLATAIMTGRAGVALLYAVLFVVNTGEVVFRAASQAMLPTVVPRHRLERANGWLGGGTTLMQGMLAGPLGGFLFVLAAGSPFLVNAVTYALSAVLVALVGGNFRAETTDVDPSRTRSIRREIAEGLRWLAHQRLLRTMSVLIGLLNVTLTAALAVLVLLAGERLGLGSVGYGLLFTCMATGGVLGALLGDRLIARVGATWTVRIGLLIEAGLHLALAASRSTIVIGFALFAFGVHGALWNIVANSLRQRLTPPTLQGRVASANLFVAAGGNCVGALLGGVLAARFGITAPYWVGLAVAIGVSVATWRVFDRATVASAYADPASAVPARQPAPVN</sequence>
<dbReference type="InterPro" id="IPR036259">
    <property type="entry name" value="MFS_trans_sf"/>
</dbReference>
<keyword evidence="4 7" id="KW-0812">Transmembrane</keyword>
<reference evidence="10" key="1">
    <citation type="journal article" date="2019" name="Int. J. Syst. Evol. Microbiol.">
        <title>The Global Catalogue of Microorganisms (GCM) 10K type strain sequencing project: providing services to taxonomists for standard genome sequencing and annotation.</title>
        <authorList>
            <consortium name="The Broad Institute Genomics Platform"/>
            <consortium name="The Broad Institute Genome Sequencing Center for Infectious Disease"/>
            <person name="Wu L."/>
            <person name="Ma J."/>
        </authorList>
    </citation>
    <scope>NUCLEOTIDE SEQUENCE [LARGE SCALE GENOMIC DNA]</scope>
    <source>
        <strain evidence="10">CGMCC 4.7144</strain>
    </source>
</reference>
<feature type="transmembrane region" description="Helical" evidence="7">
    <location>
        <begin position="105"/>
        <end position="124"/>
    </location>
</feature>
<dbReference type="PANTHER" id="PTHR23513:SF6">
    <property type="entry name" value="MAJOR FACILITATOR SUPERFAMILY ASSOCIATED DOMAIN-CONTAINING PROTEIN"/>
    <property type="match status" value="1"/>
</dbReference>
<name>A0ABW1H716_9ACTN</name>
<feature type="transmembrane region" description="Helical" evidence="7">
    <location>
        <begin position="173"/>
        <end position="194"/>
    </location>
</feature>
<protein>
    <submittedName>
        <fullName evidence="9">MFS transporter</fullName>
    </submittedName>
</protein>
<feature type="transmembrane region" description="Helical" evidence="7">
    <location>
        <begin position="144"/>
        <end position="167"/>
    </location>
</feature>
<dbReference type="Proteomes" id="UP001596226">
    <property type="component" value="Unassembled WGS sequence"/>
</dbReference>
<evidence type="ECO:0000256" key="6">
    <source>
        <dbReference type="ARBA" id="ARBA00023136"/>
    </source>
</evidence>
<dbReference type="PROSITE" id="PS50850">
    <property type="entry name" value="MFS"/>
    <property type="match status" value="1"/>
</dbReference>
<dbReference type="PANTHER" id="PTHR23513">
    <property type="entry name" value="INTEGRAL MEMBRANE EFFLUX PROTEIN-RELATED"/>
    <property type="match status" value="1"/>
</dbReference>
<evidence type="ECO:0000256" key="3">
    <source>
        <dbReference type="ARBA" id="ARBA00022475"/>
    </source>
</evidence>
<evidence type="ECO:0000313" key="10">
    <source>
        <dbReference type="Proteomes" id="UP001596226"/>
    </source>
</evidence>
<gene>
    <name evidence="9" type="ORF">ACFQGL_17365</name>
</gene>
<keyword evidence="6 7" id="KW-0472">Membrane</keyword>
<feature type="transmembrane region" description="Helical" evidence="7">
    <location>
        <begin position="380"/>
        <end position="400"/>
    </location>
</feature>
<dbReference type="Gene3D" id="1.20.1250.20">
    <property type="entry name" value="MFS general substrate transporter like domains"/>
    <property type="match status" value="1"/>
</dbReference>
<keyword evidence="3" id="KW-1003">Cell membrane</keyword>
<evidence type="ECO:0000256" key="4">
    <source>
        <dbReference type="ARBA" id="ARBA00022692"/>
    </source>
</evidence>
<proteinExistence type="predicted"/>